<reference evidence="2 3" key="1">
    <citation type="journal article" date="2004" name="Science">
        <title>The genome of the diatom Thalassiosira pseudonana: ecology, evolution, and metabolism.</title>
        <authorList>
            <person name="Armbrust E.V."/>
            <person name="Berges J.A."/>
            <person name="Bowler C."/>
            <person name="Green B.R."/>
            <person name="Martinez D."/>
            <person name="Putnam N.H."/>
            <person name="Zhou S."/>
            <person name="Allen A.E."/>
            <person name="Apt K.E."/>
            <person name="Bechner M."/>
            <person name="Brzezinski M.A."/>
            <person name="Chaal B.K."/>
            <person name="Chiovitti A."/>
            <person name="Davis A.K."/>
            <person name="Demarest M.S."/>
            <person name="Detter J.C."/>
            <person name="Glavina T."/>
            <person name="Goodstein D."/>
            <person name="Hadi M.Z."/>
            <person name="Hellsten U."/>
            <person name="Hildebrand M."/>
            <person name="Jenkins B.D."/>
            <person name="Jurka J."/>
            <person name="Kapitonov V.V."/>
            <person name="Kroger N."/>
            <person name="Lau W.W."/>
            <person name="Lane T.W."/>
            <person name="Larimer F.W."/>
            <person name="Lippmeier J.C."/>
            <person name="Lucas S."/>
            <person name="Medina M."/>
            <person name="Montsant A."/>
            <person name="Obornik M."/>
            <person name="Parker M.S."/>
            <person name="Palenik B."/>
            <person name="Pazour G.J."/>
            <person name="Richardson P.M."/>
            <person name="Rynearson T.A."/>
            <person name="Saito M.A."/>
            <person name="Schwartz D.C."/>
            <person name="Thamatrakoln K."/>
            <person name="Valentin K."/>
            <person name="Vardi A."/>
            <person name="Wilkerson F.P."/>
            <person name="Rokhsar D.S."/>
        </authorList>
    </citation>
    <scope>NUCLEOTIDE SEQUENCE [LARGE SCALE GENOMIC DNA]</scope>
    <source>
        <strain evidence="2 3">CCMP1335</strain>
    </source>
</reference>
<keyword evidence="3" id="KW-1185">Reference proteome</keyword>
<dbReference type="AlphaFoldDB" id="B8C6I6"/>
<evidence type="ECO:0000256" key="1">
    <source>
        <dbReference type="SAM" id="MobiDB-lite"/>
    </source>
</evidence>
<protein>
    <recommendedName>
        <fullName evidence="4">Right handed beta helix domain-containing protein</fullName>
    </recommendedName>
</protein>
<feature type="compositionally biased region" description="Polar residues" evidence="1">
    <location>
        <begin position="394"/>
        <end position="427"/>
    </location>
</feature>
<dbReference type="RefSeq" id="XP_002291961.1">
    <property type="nucleotide sequence ID" value="XM_002291925.1"/>
</dbReference>
<evidence type="ECO:0008006" key="4">
    <source>
        <dbReference type="Google" id="ProtNLM"/>
    </source>
</evidence>
<dbReference type="EMBL" id="CM000644">
    <property type="protein sequence ID" value="EED90812.1"/>
    <property type="molecule type" value="Genomic_DNA"/>
</dbReference>
<reference evidence="2 3" key="2">
    <citation type="journal article" date="2008" name="Nature">
        <title>The Phaeodactylum genome reveals the evolutionary history of diatom genomes.</title>
        <authorList>
            <person name="Bowler C."/>
            <person name="Allen A.E."/>
            <person name="Badger J.H."/>
            <person name="Grimwood J."/>
            <person name="Jabbari K."/>
            <person name="Kuo A."/>
            <person name="Maheswari U."/>
            <person name="Martens C."/>
            <person name="Maumus F."/>
            <person name="Otillar R.P."/>
            <person name="Rayko E."/>
            <person name="Salamov A."/>
            <person name="Vandepoele K."/>
            <person name="Beszteri B."/>
            <person name="Gruber A."/>
            <person name="Heijde M."/>
            <person name="Katinka M."/>
            <person name="Mock T."/>
            <person name="Valentin K."/>
            <person name="Verret F."/>
            <person name="Berges J.A."/>
            <person name="Brownlee C."/>
            <person name="Cadoret J.P."/>
            <person name="Chiovitti A."/>
            <person name="Choi C.J."/>
            <person name="Coesel S."/>
            <person name="De Martino A."/>
            <person name="Detter J.C."/>
            <person name="Durkin C."/>
            <person name="Falciatore A."/>
            <person name="Fournet J."/>
            <person name="Haruta M."/>
            <person name="Huysman M.J."/>
            <person name="Jenkins B.D."/>
            <person name="Jiroutova K."/>
            <person name="Jorgensen R.E."/>
            <person name="Joubert Y."/>
            <person name="Kaplan A."/>
            <person name="Kroger N."/>
            <person name="Kroth P.G."/>
            <person name="La Roche J."/>
            <person name="Lindquist E."/>
            <person name="Lommer M."/>
            <person name="Martin-Jezequel V."/>
            <person name="Lopez P.J."/>
            <person name="Lucas S."/>
            <person name="Mangogna M."/>
            <person name="McGinnis K."/>
            <person name="Medlin L.K."/>
            <person name="Montsant A."/>
            <person name="Oudot-Le Secq M.P."/>
            <person name="Napoli C."/>
            <person name="Obornik M."/>
            <person name="Parker M.S."/>
            <person name="Petit J.L."/>
            <person name="Porcel B.M."/>
            <person name="Poulsen N."/>
            <person name="Robison M."/>
            <person name="Rychlewski L."/>
            <person name="Rynearson T.A."/>
            <person name="Schmutz J."/>
            <person name="Shapiro H."/>
            <person name="Siaut M."/>
            <person name="Stanley M."/>
            <person name="Sussman M.R."/>
            <person name="Taylor A.R."/>
            <person name="Vardi A."/>
            <person name="von Dassow P."/>
            <person name="Vyverman W."/>
            <person name="Willis A."/>
            <person name="Wyrwicz L.S."/>
            <person name="Rokhsar D.S."/>
            <person name="Weissenbach J."/>
            <person name="Armbrust E.V."/>
            <person name="Green B.R."/>
            <person name="Van de Peer Y."/>
            <person name="Grigoriev I.V."/>
        </authorList>
    </citation>
    <scope>NUCLEOTIDE SEQUENCE [LARGE SCALE GENOMIC DNA]</scope>
    <source>
        <strain evidence="2 3">CCMP1335</strain>
    </source>
</reference>
<dbReference type="Proteomes" id="UP000001449">
    <property type="component" value="Chromosome 8"/>
</dbReference>
<feature type="region of interest" description="Disordered" evidence="1">
    <location>
        <begin position="366"/>
        <end position="427"/>
    </location>
</feature>
<dbReference type="PaxDb" id="35128-Thaps23694"/>
<dbReference type="HOGENOM" id="CLU_412538_0_0_1"/>
<evidence type="ECO:0000313" key="2">
    <source>
        <dbReference type="EMBL" id="EED90812.1"/>
    </source>
</evidence>
<dbReference type="KEGG" id="tps:THAPSDRAFT_23694"/>
<proteinExistence type="predicted"/>
<evidence type="ECO:0000313" key="3">
    <source>
        <dbReference type="Proteomes" id="UP000001449"/>
    </source>
</evidence>
<dbReference type="GeneID" id="7443469"/>
<dbReference type="eggNOG" id="ENOG502T6PR">
    <property type="taxonomic scope" value="Eukaryota"/>
</dbReference>
<organism evidence="2 3">
    <name type="scientific">Thalassiosira pseudonana</name>
    <name type="common">Marine diatom</name>
    <name type="synonym">Cyclotella nana</name>
    <dbReference type="NCBI Taxonomy" id="35128"/>
    <lineage>
        <taxon>Eukaryota</taxon>
        <taxon>Sar</taxon>
        <taxon>Stramenopiles</taxon>
        <taxon>Ochrophyta</taxon>
        <taxon>Bacillariophyta</taxon>
        <taxon>Coscinodiscophyceae</taxon>
        <taxon>Thalassiosirophycidae</taxon>
        <taxon>Thalassiosirales</taxon>
        <taxon>Thalassiosiraceae</taxon>
        <taxon>Thalassiosira</taxon>
    </lineage>
</organism>
<sequence>MLHKSRIRRRTSTINIRHRRRPNDVTLGNLSLVSILLLLATTTAVTAYLGPAPCTKPGTSAMNAIPSHSSSRGYSTFNHLLFDMVSISATFRHGGVIPAERLLFTICRGSVINLDDSSLPLGFLPVTVPRVTIQCGDTGARGTNSNNHNNDACIIRGGGKRDATSENWNTNPKASYKNSKAGIIGGGQQSVAQIYVYGESAFEVTLRGLTFDNSLTKEEMEMYTAFVGQFGVDALNDDGVGSGEGNGGSANSDGVSEGNGNGEDVEQELLLGSQKSDTLTGVNLNQDAQESTSTLDPWGGAEDLSSSDPRRTLQGINSSNIQPANRFASVAVRGAGYGDDAGPRIITIDDCKFDSHRGYAVLVSPGIQQPDMPSAPSFDFPDPTSGGSGGDGENAQTPSGQATTTTGPSKHNYGNTGGNMPNGQNRRLNLLDDSKFIPQGGLVNYYDNTASINYLDGRRVKITNTEFTNNVADGSKVAGFVTSAYSLTLSDCLFQKNTAKAMIFVYNNEALVKNSIFTENTVEVSTVILASPEGSSASVDGEPTHLVEQSCFLGSKVGISNILVTDVENTGFGQRDNHATGTEFTWVSTCEGGAAEKNGNDCLETGVCYGTCVQFTSEKCMADKKSSFSSSFGYVRFNSGVRVQRSAWLWAVSVGLGAALSIGPLI</sequence>
<dbReference type="OMA" id="FTWVSTC"/>
<name>B8C6I6_THAPS</name>
<feature type="region of interest" description="Disordered" evidence="1">
    <location>
        <begin position="237"/>
        <end position="263"/>
    </location>
</feature>
<gene>
    <name evidence="2" type="ORF">THAPSDRAFT_23694</name>
</gene>
<accession>B8C6I6</accession>
<feature type="region of interest" description="Disordered" evidence="1">
    <location>
        <begin position="287"/>
        <end position="319"/>
    </location>
</feature>
<dbReference type="InParanoid" id="B8C6I6"/>